<sequence length="138" mass="15962">MLEKVPQAFLLKHVGRAHHDIKVLESVRDIRMWHVRKVIWDCTWANMDPLERNRGTRCRSKRVSLAVPEESEQSLFRDGPRLSKLTRSPYVHAVVLVADKNMSVKPTSFASSDGENLVVSDIFIPRGSRENERLFRLL</sequence>
<dbReference type="HOGENOM" id="CLU_1855981_0_0_1"/>
<dbReference type="Proteomes" id="UP000008370">
    <property type="component" value="Unassembled WGS sequence"/>
</dbReference>
<gene>
    <name evidence="1" type="ORF">PHACADRAFT_263481</name>
</gene>
<dbReference type="KEGG" id="pco:PHACADRAFT_263481"/>
<proteinExistence type="predicted"/>
<dbReference type="EMBL" id="JH930477">
    <property type="protein sequence ID" value="EKM51395.1"/>
    <property type="molecule type" value="Genomic_DNA"/>
</dbReference>
<organism evidence="1 2">
    <name type="scientific">Phanerochaete carnosa (strain HHB-10118-sp)</name>
    <name type="common">White-rot fungus</name>
    <name type="synonym">Peniophora carnosa</name>
    <dbReference type="NCBI Taxonomy" id="650164"/>
    <lineage>
        <taxon>Eukaryota</taxon>
        <taxon>Fungi</taxon>
        <taxon>Dikarya</taxon>
        <taxon>Basidiomycota</taxon>
        <taxon>Agaricomycotina</taxon>
        <taxon>Agaricomycetes</taxon>
        <taxon>Polyporales</taxon>
        <taxon>Phanerochaetaceae</taxon>
        <taxon>Phanerochaete</taxon>
    </lineage>
</organism>
<keyword evidence="2" id="KW-1185">Reference proteome</keyword>
<protein>
    <submittedName>
        <fullName evidence="1">Uncharacterized protein</fullName>
    </submittedName>
</protein>
<accession>K5VX78</accession>
<dbReference type="AlphaFoldDB" id="K5VX78"/>
<dbReference type="InParanoid" id="K5VX78"/>
<dbReference type="GeneID" id="18918564"/>
<evidence type="ECO:0000313" key="2">
    <source>
        <dbReference type="Proteomes" id="UP000008370"/>
    </source>
</evidence>
<reference evidence="1 2" key="1">
    <citation type="journal article" date="2012" name="BMC Genomics">
        <title>Comparative genomics of the white-rot fungi, Phanerochaete carnosa and P. chrysosporium, to elucidate the genetic basis of the distinct wood types they colonize.</title>
        <authorList>
            <person name="Suzuki H."/>
            <person name="MacDonald J."/>
            <person name="Syed K."/>
            <person name="Salamov A."/>
            <person name="Hori C."/>
            <person name="Aerts A."/>
            <person name="Henrissat B."/>
            <person name="Wiebenga A."/>
            <person name="vanKuyk P.A."/>
            <person name="Barry K."/>
            <person name="Lindquist E."/>
            <person name="LaButti K."/>
            <person name="Lapidus A."/>
            <person name="Lucas S."/>
            <person name="Coutinho P."/>
            <person name="Gong Y."/>
            <person name="Samejima M."/>
            <person name="Mahadevan R."/>
            <person name="Abou-Zaid M."/>
            <person name="de Vries R.P."/>
            <person name="Igarashi K."/>
            <person name="Yadav J.S."/>
            <person name="Grigoriev I.V."/>
            <person name="Master E.R."/>
        </authorList>
    </citation>
    <scope>NUCLEOTIDE SEQUENCE [LARGE SCALE GENOMIC DNA]</scope>
    <source>
        <strain evidence="1 2">HHB-10118-sp</strain>
    </source>
</reference>
<dbReference type="RefSeq" id="XP_007400536.1">
    <property type="nucleotide sequence ID" value="XM_007400474.1"/>
</dbReference>
<name>K5VX78_PHACS</name>
<evidence type="ECO:0000313" key="1">
    <source>
        <dbReference type="EMBL" id="EKM51395.1"/>
    </source>
</evidence>